<evidence type="ECO:0000313" key="3">
    <source>
        <dbReference type="Proteomes" id="UP000276776"/>
    </source>
</evidence>
<keyword evidence="3" id="KW-1185">Reference proteome</keyword>
<evidence type="ECO:0000313" key="4">
    <source>
        <dbReference type="WBParaSite" id="TCLT_0000130401-mRNA-1"/>
    </source>
</evidence>
<dbReference type="OrthoDB" id="5849945at2759"/>
<dbReference type="WBParaSite" id="TCLT_0000130401-mRNA-1">
    <property type="protein sequence ID" value="TCLT_0000130401-mRNA-1"/>
    <property type="gene ID" value="TCLT_0000130401"/>
</dbReference>
<dbReference type="AlphaFoldDB" id="A0A0N5CMC8"/>
<feature type="chain" id="PRO_5043126219" evidence="1">
    <location>
        <begin position="26"/>
        <end position="351"/>
    </location>
</feature>
<reference evidence="2 3" key="2">
    <citation type="submission" date="2018-11" db="EMBL/GenBank/DDBJ databases">
        <authorList>
            <consortium name="Pathogen Informatics"/>
        </authorList>
    </citation>
    <scope>NUCLEOTIDE SEQUENCE [LARGE SCALE GENOMIC DNA]</scope>
</reference>
<gene>
    <name evidence="2" type="ORF">TCLT_LOCUS1305</name>
</gene>
<dbReference type="EMBL" id="UYYF01000156">
    <property type="protein sequence ID" value="VDM96671.1"/>
    <property type="molecule type" value="Genomic_DNA"/>
</dbReference>
<accession>A0A0N5CMC8</accession>
<name>A0A0N5CMC8_THECL</name>
<proteinExistence type="predicted"/>
<keyword evidence="1" id="KW-0732">Signal</keyword>
<feature type="signal peptide" evidence="1">
    <location>
        <begin position="1"/>
        <end position="25"/>
    </location>
</feature>
<dbReference type="OMA" id="QLMYMLT"/>
<organism evidence="4">
    <name type="scientific">Thelazia callipaeda</name>
    <name type="common">Oriental eyeworm</name>
    <name type="synonym">Parasitic nematode</name>
    <dbReference type="NCBI Taxonomy" id="103827"/>
    <lineage>
        <taxon>Eukaryota</taxon>
        <taxon>Metazoa</taxon>
        <taxon>Ecdysozoa</taxon>
        <taxon>Nematoda</taxon>
        <taxon>Chromadorea</taxon>
        <taxon>Rhabditida</taxon>
        <taxon>Spirurina</taxon>
        <taxon>Spiruromorpha</taxon>
        <taxon>Thelazioidea</taxon>
        <taxon>Thelaziidae</taxon>
        <taxon>Thelazia</taxon>
    </lineage>
</organism>
<evidence type="ECO:0000256" key="1">
    <source>
        <dbReference type="SAM" id="SignalP"/>
    </source>
</evidence>
<protein>
    <submittedName>
        <fullName evidence="4">Sema domain-containing protein</fullName>
    </submittedName>
</protein>
<reference evidence="4" key="1">
    <citation type="submission" date="2017-02" db="UniProtKB">
        <authorList>
            <consortium name="WormBaseParasite"/>
        </authorList>
    </citation>
    <scope>IDENTIFICATION</scope>
</reference>
<sequence length="351" mass="39815">MYVSQSHTFILILALIGCQIGEMEANSMAHGGTPSSHTFERASGKNSPKLIPKFASLKCSFHNLHTLIGHKDFSILGMFHNCAVFYAVGDNIKPDSDLNFSKIQNLPGRCSSPQPILYRQNNEFRLLIAQKMSAYTGKCKWNQESENYQTCKFDRKHWKRLSVKPFSSDESEIIGYTSDVNTNILHVFFNDENGLVHDSMYNISSEKFIKNAVLQQRNLKKISYDSDRGLMYMLTKEIIYQRVKNDLGVFIYQPTYTKTLGDGRVAYYAGAENVSEQYCIVELSSEDELYMTLFVGSGGRRSVHELIRSQLAPQPVLTRTILINSTPMSKAAAKPLNQALILLLFTLLLFR</sequence>
<evidence type="ECO:0000313" key="2">
    <source>
        <dbReference type="EMBL" id="VDM96671.1"/>
    </source>
</evidence>
<dbReference type="Proteomes" id="UP000276776">
    <property type="component" value="Unassembled WGS sequence"/>
</dbReference>